<dbReference type="PANTHER" id="PTHR31306:SF4">
    <property type="entry name" value="ALPHA-1,2-GALACTOSYLTRANSFERASE"/>
    <property type="match status" value="1"/>
</dbReference>
<gene>
    <name evidence="3" type="ORF">GGP41_010522</name>
</gene>
<protein>
    <submittedName>
        <fullName evidence="3">Uncharacterized protein</fullName>
    </submittedName>
</protein>
<dbReference type="InterPro" id="IPR008630">
    <property type="entry name" value="Glyco_trans_34"/>
</dbReference>
<organism evidence="3 4">
    <name type="scientific">Cochliobolus sativus</name>
    <name type="common">Common root rot and spot blotch fungus</name>
    <name type="synonym">Bipolaris sorokiniana</name>
    <dbReference type="NCBI Taxonomy" id="45130"/>
    <lineage>
        <taxon>Eukaryota</taxon>
        <taxon>Fungi</taxon>
        <taxon>Dikarya</taxon>
        <taxon>Ascomycota</taxon>
        <taxon>Pezizomycotina</taxon>
        <taxon>Dothideomycetes</taxon>
        <taxon>Pleosporomycetidae</taxon>
        <taxon>Pleosporales</taxon>
        <taxon>Pleosporineae</taxon>
        <taxon>Pleosporaceae</taxon>
        <taxon>Bipolaris</taxon>
    </lineage>
</organism>
<accession>A0A8H5ZI03</accession>
<name>A0A8H5ZI03_COCSA</name>
<dbReference type="AlphaFoldDB" id="A0A8H5ZI03"/>
<dbReference type="Proteomes" id="UP000624244">
    <property type="component" value="Unassembled WGS sequence"/>
</dbReference>
<dbReference type="GO" id="GO:0016757">
    <property type="term" value="F:glycosyltransferase activity"/>
    <property type="evidence" value="ECO:0007669"/>
    <property type="project" value="UniProtKB-KW"/>
</dbReference>
<evidence type="ECO:0000313" key="4">
    <source>
        <dbReference type="Proteomes" id="UP000624244"/>
    </source>
</evidence>
<proteinExistence type="predicted"/>
<sequence>MFFRRSAFTRFFLEMMTDRTMLMWKEHELAEQNAIKHLMFEHELVRKHVGVFPQRRFNAYADGEPQMLWGEGGLAVHFAGCWVDHHCKEWFEEYWAKRGRDGAERIIFYAEKRGTGRYSKSESERDVVASVRFSIL</sequence>
<dbReference type="GO" id="GO:0000139">
    <property type="term" value="C:Golgi membrane"/>
    <property type="evidence" value="ECO:0007669"/>
    <property type="project" value="TreeGrafter"/>
</dbReference>
<keyword evidence="2" id="KW-0808">Transferase</keyword>
<keyword evidence="1" id="KW-0328">Glycosyltransferase</keyword>
<reference evidence="3" key="1">
    <citation type="submission" date="2019-11" db="EMBL/GenBank/DDBJ databases">
        <title>Bipolaris sorokiniana Genome sequencing.</title>
        <authorList>
            <person name="Wang H."/>
        </authorList>
    </citation>
    <scope>NUCLEOTIDE SEQUENCE</scope>
</reference>
<dbReference type="GO" id="GO:0006487">
    <property type="term" value="P:protein N-linked glycosylation"/>
    <property type="evidence" value="ECO:0007669"/>
    <property type="project" value="TreeGrafter"/>
</dbReference>
<comment type="caution">
    <text evidence="3">The sequence shown here is derived from an EMBL/GenBank/DDBJ whole genome shotgun (WGS) entry which is preliminary data.</text>
</comment>
<evidence type="ECO:0000313" key="3">
    <source>
        <dbReference type="EMBL" id="KAF5850868.1"/>
    </source>
</evidence>
<evidence type="ECO:0000256" key="2">
    <source>
        <dbReference type="ARBA" id="ARBA00022679"/>
    </source>
</evidence>
<dbReference type="EMBL" id="WNKQ01000006">
    <property type="protein sequence ID" value="KAF5850868.1"/>
    <property type="molecule type" value="Genomic_DNA"/>
</dbReference>
<evidence type="ECO:0000256" key="1">
    <source>
        <dbReference type="ARBA" id="ARBA00022676"/>
    </source>
</evidence>
<dbReference type="Pfam" id="PF05637">
    <property type="entry name" value="Glyco_transf_34"/>
    <property type="match status" value="1"/>
</dbReference>
<dbReference type="PANTHER" id="PTHR31306">
    <property type="entry name" value="ALPHA-1,6-MANNOSYLTRANSFERASE MNN11-RELATED"/>
    <property type="match status" value="1"/>
</dbReference>